<keyword evidence="11 16" id="KW-0472">Membrane</keyword>
<dbReference type="AlphaFoldDB" id="J4KSK7"/>
<dbReference type="GO" id="GO:0046474">
    <property type="term" value="P:glycerophospholipid biosynthetic process"/>
    <property type="evidence" value="ECO:0007669"/>
    <property type="project" value="TreeGrafter"/>
</dbReference>
<dbReference type="PIRSF" id="PIRSF000847">
    <property type="entry name" value="Phos_ph_gly_syn"/>
    <property type="match status" value="1"/>
</dbReference>
<proteinExistence type="inferred from homology"/>
<evidence type="ECO:0000256" key="8">
    <source>
        <dbReference type="ARBA" id="ARBA00022692"/>
    </source>
</evidence>
<evidence type="ECO:0000256" key="16">
    <source>
        <dbReference type="SAM" id="Phobius"/>
    </source>
</evidence>
<keyword evidence="7 15" id="KW-0808">Transferase</keyword>
<feature type="transmembrane region" description="Helical" evidence="16">
    <location>
        <begin position="7"/>
        <end position="28"/>
    </location>
</feature>
<dbReference type="EMBL" id="JH611185">
    <property type="protein sequence ID" value="EJP72874.1"/>
    <property type="molecule type" value="Genomic_DNA"/>
</dbReference>
<evidence type="ECO:0000256" key="3">
    <source>
        <dbReference type="ARBA" id="ARBA00010441"/>
    </source>
</evidence>
<comment type="catalytic activity">
    <reaction evidence="14">
        <text>a CDP-1,2-diacyl-sn-glycerol + sn-glycerol 3-phosphate = a 1,2-diacyl-sn-glycero-3-phospho-(1'-sn-glycero-3'-phosphate) + CMP + H(+)</text>
        <dbReference type="Rhea" id="RHEA:12593"/>
        <dbReference type="ChEBI" id="CHEBI:15378"/>
        <dbReference type="ChEBI" id="CHEBI:57597"/>
        <dbReference type="ChEBI" id="CHEBI:58332"/>
        <dbReference type="ChEBI" id="CHEBI:60110"/>
        <dbReference type="ChEBI" id="CHEBI:60377"/>
        <dbReference type="EC" id="2.7.8.5"/>
    </reaction>
</comment>
<dbReference type="PANTHER" id="PTHR14269">
    <property type="entry name" value="CDP-DIACYLGLYCEROL--GLYCEROL-3-PHOSPHATE 3-PHOSPHATIDYLTRANSFERASE-RELATED"/>
    <property type="match status" value="1"/>
</dbReference>
<dbReference type="HOGENOM" id="CLU_051314_6_2_6"/>
<evidence type="ECO:0000256" key="1">
    <source>
        <dbReference type="ARBA" id="ARBA00004141"/>
    </source>
</evidence>
<feature type="transmembrane region" description="Helical" evidence="16">
    <location>
        <begin position="34"/>
        <end position="53"/>
    </location>
</feature>
<dbReference type="InterPro" id="IPR043130">
    <property type="entry name" value="CDP-OH_PTrfase_TM_dom"/>
</dbReference>
<feature type="transmembrane region" description="Helical" evidence="16">
    <location>
        <begin position="123"/>
        <end position="145"/>
    </location>
</feature>
<dbReference type="InterPro" id="IPR050324">
    <property type="entry name" value="CDP-alcohol_PTase-I"/>
</dbReference>
<dbReference type="Gene3D" id="1.20.120.1760">
    <property type="match status" value="1"/>
</dbReference>
<evidence type="ECO:0000256" key="4">
    <source>
        <dbReference type="ARBA" id="ARBA00013170"/>
    </source>
</evidence>
<evidence type="ECO:0000313" key="18">
    <source>
        <dbReference type="Proteomes" id="UP000010116"/>
    </source>
</evidence>
<evidence type="ECO:0000256" key="15">
    <source>
        <dbReference type="RuleBase" id="RU003750"/>
    </source>
</evidence>
<evidence type="ECO:0000256" key="5">
    <source>
        <dbReference type="ARBA" id="ARBA00014944"/>
    </source>
</evidence>
<feature type="transmembrane region" description="Helical" evidence="16">
    <location>
        <begin position="151"/>
        <end position="174"/>
    </location>
</feature>
<sequence length="182" mass="20583">MIKYFAFIPNLLSIIRIGLVYPILNNIYLLNYKVSLIIFVAASITDALDGYLARKLNWQSELGKILDPVADKLLLSGAIFVLWLSDLIPFYVFFILIARDVIILLGAAFQMTLTDSKAPYPNFLGKFTTIMLIVYIVVKLLVGFLNQESNLVILEIFITSIATISLAVYAFTWIKHVRSLNE</sequence>
<organism evidence="17 18">
    <name type="scientific">SAR86 cluster bacterium SAR86B</name>
    <dbReference type="NCBI Taxonomy" id="1123867"/>
    <lineage>
        <taxon>Bacteria</taxon>
        <taxon>Pseudomonadati</taxon>
        <taxon>Pseudomonadota</taxon>
        <taxon>Gammaproteobacteria</taxon>
        <taxon>SAR86 cluster</taxon>
    </lineage>
</organism>
<accession>J4KSK7</accession>
<keyword evidence="9 16" id="KW-1133">Transmembrane helix</keyword>
<keyword evidence="10" id="KW-0443">Lipid metabolism</keyword>
<evidence type="ECO:0000256" key="12">
    <source>
        <dbReference type="ARBA" id="ARBA00023209"/>
    </source>
</evidence>
<keyword evidence="12" id="KW-0594">Phospholipid biosynthesis</keyword>
<comment type="subcellular location">
    <subcellularLocation>
        <location evidence="1">Membrane</location>
        <topology evidence="1">Multi-pass membrane protein</topology>
    </subcellularLocation>
</comment>
<evidence type="ECO:0000256" key="7">
    <source>
        <dbReference type="ARBA" id="ARBA00022679"/>
    </source>
</evidence>
<evidence type="ECO:0000256" key="14">
    <source>
        <dbReference type="ARBA" id="ARBA00048586"/>
    </source>
</evidence>
<keyword evidence="8 16" id="KW-0812">Transmembrane</keyword>
<evidence type="ECO:0000256" key="13">
    <source>
        <dbReference type="ARBA" id="ARBA00023264"/>
    </source>
</evidence>
<evidence type="ECO:0000256" key="6">
    <source>
        <dbReference type="ARBA" id="ARBA00022516"/>
    </source>
</evidence>
<evidence type="ECO:0000256" key="10">
    <source>
        <dbReference type="ARBA" id="ARBA00023098"/>
    </source>
</evidence>
<dbReference type="PROSITE" id="PS00379">
    <property type="entry name" value="CDP_ALCOHOL_P_TRANSF"/>
    <property type="match status" value="1"/>
</dbReference>
<evidence type="ECO:0000256" key="9">
    <source>
        <dbReference type="ARBA" id="ARBA00022989"/>
    </source>
</evidence>
<comment type="similarity">
    <text evidence="3 15">Belongs to the CDP-alcohol phosphatidyltransferase class-I family.</text>
</comment>
<evidence type="ECO:0000256" key="11">
    <source>
        <dbReference type="ARBA" id="ARBA00023136"/>
    </source>
</evidence>
<dbReference type="InterPro" id="IPR048254">
    <property type="entry name" value="CDP_ALCOHOL_P_TRANSF_CS"/>
</dbReference>
<dbReference type="PANTHER" id="PTHR14269:SF11">
    <property type="entry name" value="CDP-DIACYLGLYCEROL--GLYCEROL-3-PHOSPHATE 3-PHOSPHATIDYLTRANSFERASE"/>
    <property type="match status" value="1"/>
</dbReference>
<protein>
    <recommendedName>
        <fullName evidence="5">CDP-diacylglycerol--glycerol-3-phosphate 3-phosphatidyltransferase</fullName>
        <ecNumber evidence="4">2.7.8.5</ecNumber>
    </recommendedName>
</protein>
<keyword evidence="13" id="KW-1208">Phospholipid metabolism</keyword>
<name>J4KSK7_9GAMM</name>
<dbReference type="InterPro" id="IPR000462">
    <property type="entry name" value="CDP-OH_P_trans"/>
</dbReference>
<gene>
    <name evidence="17" type="ORF">NT02SARS_0915</name>
</gene>
<keyword evidence="6" id="KW-0444">Lipid biosynthesis</keyword>
<feature type="transmembrane region" description="Helical" evidence="16">
    <location>
        <begin position="65"/>
        <end position="84"/>
    </location>
</feature>
<reference evidence="17 18" key="1">
    <citation type="journal article" date="2012" name="ISME J.">
        <title>Genomic insights to SAR86, an abundant and uncultivated marine bacterial lineage.</title>
        <authorList>
            <person name="Dupont C.L."/>
            <person name="Rusch D.B."/>
            <person name="Yooseph S."/>
            <person name="Lombardo M.J."/>
            <person name="Richter R.A."/>
            <person name="Valas R."/>
            <person name="Novotny M."/>
            <person name="Yee-Greenbaum J."/>
            <person name="Selengut J.D."/>
            <person name="Haft D.H."/>
            <person name="Halpern A.L."/>
            <person name="Lasken R.S."/>
            <person name="Nealson K."/>
            <person name="Friedman R."/>
            <person name="Venter J.C."/>
        </authorList>
    </citation>
    <scope>NUCLEOTIDE SEQUENCE [LARGE SCALE GENOMIC DNA]</scope>
</reference>
<comment type="pathway">
    <text evidence="2">Phospholipid metabolism; phosphatidylglycerol biosynthesis; phosphatidylglycerol from CDP-diacylglycerol: step 1/2.</text>
</comment>
<dbReference type="GO" id="GO:0008444">
    <property type="term" value="F:CDP-diacylglycerol-glycerol-3-phosphate 3-phosphatidyltransferase activity"/>
    <property type="evidence" value="ECO:0007669"/>
    <property type="project" value="UniProtKB-EC"/>
</dbReference>
<dbReference type="GO" id="GO:0016020">
    <property type="term" value="C:membrane"/>
    <property type="evidence" value="ECO:0007669"/>
    <property type="project" value="UniProtKB-SubCell"/>
</dbReference>
<dbReference type="Pfam" id="PF01066">
    <property type="entry name" value="CDP-OH_P_transf"/>
    <property type="match status" value="1"/>
</dbReference>
<dbReference type="InterPro" id="IPR004570">
    <property type="entry name" value="Phosphatidylglycerol_P_synth"/>
</dbReference>
<dbReference type="Proteomes" id="UP000010116">
    <property type="component" value="Unassembled WGS sequence"/>
</dbReference>
<dbReference type="EC" id="2.7.8.5" evidence="4"/>
<evidence type="ECO:0000256" key="2">
    <source>
        <dbReference type="ARBA" id="ARBA00005042"/>
    </source>
</evidence>
<evidence type="ECO:0000313" key="17">
    <source>
        <dbReference type="EMBL" id="EJP72874.1"/>
    </source>
</evidence>